<dbReference type="EnsemblMetazoa" id="XM_030985073">
    <property type="protein sequence ID" value="XP_030840933"/>
    <property type="gene ID" value="LOC100892611"/>
</dbReference>
<dbReference type="PRINTS" id="PR00193">
    <property type="entry name" value="MYOSINHEAVY"/>
</dbReference>
<keyword evidence="8" id="KW-1133">Transmembrane helix</keyword>
<feature type="domain" description="Myosin motor" evidence="9">
    <location>
        <begin position="171"/>
        <end position="915"/>
    </location>
</feature>
<evidence type="ECO:0000256" key="8">
    <source>
        <dbReference type="SAM" id="Phobius"/>
    </source>
</evidence>
<keyword evidence="4 6" id="KW-0505">Motor protein</keyword>
<keyword evidence="11" id="KW-1185">Reference proteome</keyword>
<protein>
    <recommendedName>
        <fullName evidence="9">Myosin motor domain-containing protein</fullName>
    </recommendedName>
</protein>
<evidence type="ECO:0000256" key="2">
    <source>
        <dbReference type="ARBA" id="ARBA00022840"/>
    </source>
</evidence>
<evidence type="ECO:0000313" key="10">
    <source>
        <dbReference type="EnsemblMetazoa" id="XP_030840933"/>
    </source>
</evidence>
<dbReference type="GO" id="GO:0007015">
    <property type="term" value="P:actin filament organization"/>
    <property type="evidence" value="ECO:0000318"/>
    <property type="project" value="GO_Central"/>
</dbReference>
<dbReference type="AlphaFoldDB" id="A0A7M7NSE6"/>
<evidence type="ECO:0000256" key="6">
    <source>
        <dbReference type="PROSITE-ProRule" id="PRU00782"/>
    </source>
</evidence>
<keyword evidence="8" id="KW-0812">Transmembrane</keyword>
<dbReference type="PROSITE" id="PS51456">
    <property type="entry name" value="MYOSIN_MOTOR"/>
    <property type="match status" value="1"/>
</dbReference>
<dbReference type="Gene3D" id="1.20.120.720">
    <property type="entry name" value="Myosin VI head, motor domain, U50 subdomain"/>
    <property type="match status" value="1"/>
</dbReference>
<name>A0A7M7NSE6_STRPU</name>
<feature type="compositionally biased region" description="Polar residues" evidence="7">
    <location>
        <begin position="555"/>
        <end position="566"/>
    </location>
</feature>
<dbReference type="GO" id="GO:0005524">
    <property type="term" value="F:ATP binding"/>
    <property type="evidence" value="ECO:0007669"/>
    <property type="project" value="UniProtKB-UniRule"/>
</dbReference>
<evidence type="ECO:0000256" key="7">
    <source>
        <dbReference type="SAM" id="MobiDB-lite"/>
    </source>
</evidence>
<dbReference type="InterPro" id="IPR027417">
    <property type="entry name" value="P-loop_NTPase"/>
</dbReference>
<dbReference type="GeneID" id="100892611"/>
<sequence length="1091" mass="122515">MIVILNFIIIIIICNIIIIIVVVILTIIIVVVVIAFIIITIIAIIIIVVVVIAIIIVIIIIIIISVSEVQVLKEQLRVLSAEMTSLRQALGFHQRPLPGSHSRHVINNQDSGYSDNLAESLSASSSISSASSTTSSTAPNSSSYSVSCSCLSSAANQQRRTPPLTSDLYGRLNDLVKMPRPVAEESVCKALQQRWMCGECQTKIGPIIIALNPHRGLSQDQVLEHSQPSQYPHLQKLAQRVHAQLVEQRRPQAVILSGESGSGKTYTSQLFLRQLHSLCKKRQTGGPLDQTENKQFQNLTNAFHVLRAVGCAKTRHNSCASRLGHHVEVHFAGNTITRTKFQCHWFDQSRVVDTPVGERNFHVFYQVLAGLSHEERAKLHLHGYGVHNLAYLKQRTSPENEGVEKERFHTLKVALSTLGIEFLDVMRILAAILLLGNVHFVDDGGYELDIKGSNEIKAVASLLGVPGVSLYRALTTRTHTLKGQAVKTLCNADQANETRDTLAKALYCRMVLSVVKRINSVFKPNSKCPPYVAPSISSEDTQSSGDSCSRLSDSTMELNGSSSLTEGSRHLEGTVHIIDMPGFSNTQCNRIEDLCCNYSSEVLHQVYLQQTFKNSQDAGREDRLVMNPVPFQDNISCVDFCASKNGLFSSIDAMCNQPEQHTVDELLSRTNKKHKNGVFAVERENKHLFTIRHTSGEVRYSAADFLKRSRDVISDDVLTIFRRKGCSFGFASYLFAPELKLLQGKAVKGLLFRICPRPHLSTQSHHILSDPSIGSLPIDSHHRLSELRDSLTRQQAQFHFIQCIKINDQESSSQFSYAVVARQTQAFQLMATIKHMTDGYPHYDTIDNFVRRYQMMLERWQRNKTPRDQCKVILEQIMRRCELIESVSTQNKWIISENRVFFSEETRQGLESVRDGHRDTAARFLQSKVRCWLARRHWPSDIDPYEECREHHVTKISFREPLYERINFSVGDNSSVMSDDTSSIECKKARMQNRVYDTAKEDVPPPLPSNHPSSAKIDTAKGFPQTRIMRCNYSPDISCVEPLLRAGEPILVMGVSSTKDILIVEHNNCTLQVPLKLTTTQTGDCILGTRL</sequence>
<dbReference type="Gene3D" id="1.20.5.4820">
    <property type="match status" value="1"/>
</dbReference>
<feature type="region of interest" description="Disordered" evidence="7">
    <location>
        <begin position="533"/>
        <end position="566"/>
    </location>
</feature>
<keyword evidence="3 6" id="KW-0518">Myosin</keyword>
<dbReference type="GO" id="GO:0005737">
    <property type="term" value="C:cytoplasm"/>
    <property type="evidence" value="ECO:0000318"/>
    <property type="project" value="GO_Central"/>
</dbReference>
<dbReference type="GO" id="GO:0016459">
    <property type="term" value="C:myosin complex"/>
    <property type="evidence" value="ECO:0007669"/>
    <property type="project" value="UniProtKB-KW"/>
</dbReference>
<dbReference type="Gene3D" id="1.20.58.530">
    <property type="match status" value="1"/>
</dbReference>
<keyword evidence="2 6" id="KW-0067">ATP-binding</keyword>
<dbReference type="InterPro" id="IPR001609">
    <property type="entry name" value="Myosin_head_motor_dom-like"/>
</dbReference>
<reference evidence="10" key="2">
    <citation type="submission" date="2021-01" db="UniProtKB">
        <authorList>
            <consortium name="EnsemblMetazoa"/>
        </authorList>
    </citation>
    <scope>IDENTIFICATION</scope>
</reference>
<dbReference type="GO" id="GO:0015629">
    <property type="term" value="C:actin cytoskeleton"/>
    <property type="evidence" value="ECO:0000318"/>
    <property type="project" value="GO_Central"/>
</dbReference>
<evidence type="ECO:0000256" key="5">
    <source>
        <dbReference type="ARBA" id="ARBA00023203"/>
    </source>
</evidence>
<comment type="similarity">
    <text evidence="6">Belongs to the TRAFAC class myosin-kinesin ATPase superfamily. Myosin family.</text>
</comment>
<keyword evidence="1 6" id="KW-0547">Nucleotide-binding</keyword>
<dbReference type="PANTHER" id="PTHR13140:SF498">
    <property type="entry name" value="DACHS, ISOFORM E"/>
    <property type="match status" value="1"/>
</dbReference>
<feature type="transmembrane region" description="Helical" evidence="8">
    <location>
        <begin position="6"/>
        <end position="34"/>
    </location>
</feature>
<dbReference type="Gene3D" id="1.10.10.820">
    <property type="match status" value="1"/>
</dbReference>
<evidence type="ECO:0000256" key="1">
    <source>
        <dbReference type="ARBA" id="ARBA00022741"/>
    </source>
</evidence>
<dbReference type="GO" id="GO:0051015">
    <property type="term" value="F:actin filament binding"/>
    <property type="evidence" value="ECO:0000318"/>
    <property type="project" value="GO_Central"/>
</dbReference>
<dbReference type="GO" id="GO:0006897">
    <property type="term" value="P:endocytosis"/>
    <property type="evidence" value="ECO:0000318"/>
    <property type="project" value="GO_Central"/>
</dbReference>
<dbReference type="InParanoid" id="A0A7M7NSE6"/>
<accession>A0A7M7NSE6</accession>
<dbReference type="KEGG" id="spu:100892611"/>
<dbReference type="Proteomes" id="UP000007110">
    <property type="component" value="Unassembled WGS sequence"/>
</dbReference>
<evidence type="ECO:0000313" key="11">
    <source>
        <dbReference type="Proteomes" id="UP000007110"/>
    </source>
</evidence>
<dbReference type="GO" id="GO:0003774">
    <property type="term" value="F:cytoskeletal motor activity"/>
    <property type="evidence" value="ECO:0007669"/>
    <property type="project" value="UniProtKB-UniRule"/>
</dbReference>
<organism evidence="10 11">
    <name type="scientific">Strongylocentrotus purpuratus</name>
    <name type="common">Purple sea urchin</name>
    <dbReference type="NCBI Taxonomy" id="7668"/>
    <lineage>
        <taxon>Eukaryota</taxon>
        <taxon>Metazoa</taxon>
        <taxon>Echinodermata</taxon>
        <taxon>Eleutherozoa</taxon>
        <taxon>Echinozoa</taxon>
        <taxon>Echinoidea</taxon>
        <taxon>Euechinoidea</taxon>
        <taxon>Echinacea</taxon>
        <taxon>Camarodonta</taxon>
        <taxon>Echinidea</taxon>
        <taxon>Strongylocentrotidae</taxon>
        <taxon>Strongylocentrotus</taxon>
    </lineage>
</organism>
<dbReference type="RefSeq" id="XP_030840933.1">
    <property type="nucleotide sequence ID" value="XM_030985073.1"/>
</dbReference>
<keyword evidence="5 6" id="KW-0009">Actin-binding</keyword>
<evidence type="ECO:0000256" key="4">
    <source>
        <dbReference type="ARBA" id="ARBA00023175"/>
    </source>
</evidence>
<evidence type="ECO:0000259" key="9">
    <source>
        <dbReference type="PROSITE" id="PS51456"/>
    </source>
</evidence>
<dbReference type="PANTHER" id="PTHR13140">
    <property type="entry name" value="MYOSIN"/>
    <property type="match status" value="1"/>
</dbReference>
<feature type="binding site" evidence="6">
    <location>
        <begin position="258"/>
        <end position="265"/>
    </location>
    <ligand>
        <name>ATP</name>
        <dbReference type="ChEBI" id="CHEBI:30616"/>
    </ligand>
</feature>
<dbReference type="SUPFAM" id="SSF52540">
    <property type="entry name" value="P-loop containing nucleoside triphosphate hydrolases"/>
    <property type="match status" value="1"/>
</dbReference>
<dbReference type="Pfam" id="PF00063">
    <property type="entry name" value="Myosin_head"/>
    <property type="match status" value="2"/>
</dbReference>
<proteinExistence type="inferred from homology"/>
<reference evidence="11" key="1">
    <citation type="submission" date="2015-02" db="EMBL/GenBank/DDBJ databases">
        <title>Genome sequencing for Strongylocentrotus purpuratus.</title>
        <authorList>
            <person name="Murali S."/>
            <person name="Liu Y."/>
            <person name="Vee V."/>
            <person name="English A."/>
            <person name="Wang M."/>
            <person name="Skinner E."/>
            <person name="Han Y."/>
            <person name="Muzny D.M."/>
            <person name="Worley K.C."/>
            <person name="Gibbs R.A."/>
        </authorList>
    </citation>
    <scope>NUCLEOTIDE SEQUENCE</scope>
</reference>
<evidence type="ECO:0000256" key="3">
    <source>
        <dbReference type="ARBA" id="ARBA00023123"/>
    </source>
</evidence>
<dbReference type="SMART" id="SM00242">
    <property type="entry name" value="MYSc"/>
    <property type="match status" value="1"/>
</dbReference>
<dbReference type="GO" id="GO:0016020">
    <property type="term" value="C:membrane"/>
    <property type="evidence" value="ECO:0000318"/>
    <property type="project" value="GO_Central"/>
</dbReference>
<dbReference type="Gene3D" id="3.40.850.10">
    <property type="entry name" value="Kinesin motor domain"/>
    <property type="match status" value="1"/>
</dbReference>
<comment type="caution">
    <text evidence="6">Lacks conserved residue(s) required for the propagation of feature annotation.</text>
</comment>
<feature type="compositionally biased region" description="Low complexity" evidence="7">
    <location>
        <begin position="543"/>
        <end position="554"/>
    </location>
</feature>
<dbReference type="OrthoDB" id="370884at2759"/>
<dbReference type="OMA" id="DSIYLQC"/>
<feature type="transmembrane region" description="Helical" evidence="8">
    <location>
        <begin position="41"/>
        <end position="66"/>
    </location>
</feature>
<keyword evidence="8" id="KW-0472">Membrane</keyword>
<dbReference type="InterPro" id="IPR036961">
    <property type="entry name" value="Kinesin_motor_dom_sf"/>
</dbReference>